<keyword evidence="1" id="KW-0863">Zinc-finger</keyword>
<dbReference type="EMBL" id="SPRX01000041">
    <property type="protein sequence ID" value="TIC63842.1"/>
    <property type="molecule type" value="Genomic_DNA"/>
</dbReference>
<dbReference type="Proteomes" id="UP000307169">
    <property type="component" value="Unassembled WGS sequence"/>
</dbReference>
<keyword evidence="1" id="KW-0862">Zinc</keyword>
<dbReference type="Proteomes" id="UP000310708">
    <property type="component" value="Unassembled WGS sequence"/>
</dbReference>
<dbReference type="Proteomes" id="UP000305647">
    <property type="component" value="Unassembled WGS sequence"/>
</dbReference>
<evidence type="ECO:0000313" key="4">
    <source>
        <dbReference type="EMBL" id="TIC28501.1"/>
    </source>
</evidence>
<dbReference type="InterPro" id="IPR013088">
    <property type="entry name" value="Znf_NHR/GATA"/>
</dbReference>
<evidence type="ECO:0000313" key="7">
    <source>
        <dbReference type="Proteomes" id="UP000307169"/>
    </source>
</evidence>
<evidence type="ECO:0000313" key="8">
    <source>
        <dbReference type="Proteomes" id="UP000310708"/>
    </source>
</evidence>
<evidence type="ECO:0000256" key="1">
    <source>
        <dbReference type="PROSITE-ProRule" id="PRU00094"/>
    </source>
</evidence>
<dbReference type="EMBL" id="SPRH01000042">
    <property type="protein sequence ID" value="TIB97976.1"/>
    <property type="molecule type" value="Genomic_DNA"/>
</dbReference>
<evidence type="ECO:0000313" key="6">
    <source>
        <dbReference type="Proteomes" id="UP000305647"/>
    </source>
</evidence>
<comment type="caution">
    <text evidence="3">The sequence shown here is derived from an EMBL/GenBank/DDBJ whole genome shotgun (WGS) entry which is preliminary data.</text>
</comment>
<reference evidence="6 7" key="1">
    <citation type="submission" date="2019-03" db="EMBL/GenBank/DDBJ databases">
        <title>Sequencing 25 genomes of Wallemia mellicola.</title>
        <authorList>
            <person name="Gostincar C."/>
        </authorList>
    </citation>
    <scope>NUCLEOTIDE SEQUENCE [LARGE SCALE GENOMIC DNA]</scope>
    <source>
        <strain evidence="3 7">EXF-1262</strain>
        <strain evidence="5 8">EXF-757</strain>
        <strain evidence="4 6">EXF-8738</strain>
    </source>
</reference>
<dbReference type="GO" id="GO:0008270">
    <property type="term" value="F:zinc ion binding"/>
    <property type="evidence" value="ECO:0007669"/>
    <property type="project" value="UniProtKB-KW"/>
</dbReference>
<dbReference type="PROSITE" id="PS50114">
    <property type="entry name" value="GATA_ZN_FINGER_2"/>
    <property type="match status" value="1"/>
</dbReference>
<name>A0A4T0NNZ5_9BASI</name>
<evidence type="ECO:0000313" key="5">
    <source>
        <dbReference type="EMBL" id="TIC63842.1"/>
    </source>
</evidence>
<evidence type="ECO:0000259" key="2">
    <source>
        <dbReference type="PROSITE" id="PS50114"/>
    </source>
</evidence>
<feature type="domain" description="GATA-type" evidence="2">
    <location>
        <begin position="90"/>
        <end position="124"/>
    </location>
</feature>
<accession>A0A4T0NNZ5</accession>
<evidence type="ECO:0000313" key="3">
    <source>
        <dbReference type="EMBL" id="TIB97976.1"/>
    </source>
</evidence>
<sequence length="178" mass="20776">MFLIDDYSPRHTVEMRDELIVPYLITRFYTAGENKTIHDPDFMQTFKRAYLHVNAKGVSEPYMRHPLGDVYKEQDNLIILETNIAGKTTNGSKRHCHNCKTTSTPYWRRSKLYDKLDCCNACGFTETSFRKKTYILEAKWRAPEDKKGLFAGVYEISQNNAMKTLNRYSVIAKIMRAN</sequence>
<dbReference type="EMBL" id="SPRO01000038">
    <property type="protein sequence ID" value="TIC28501.1"/>
    <property type="molecule type" value="Genomic_DNA"/>
</dbReference>
<dbReference type="GO" id="GO:0006355">
    <property type="term" value="P:regulation of DNA-templated transcription"/>
    <property type="evidence" value="ECO:0007669"/>
    <property type="project" value="InterPro"/>
</dbReference>
<proteinExistence type="predicted"/>
<protein>
    <recommendedName>
        <fullName evidence="2">GATA-type domain-containing protein</fullName>
    </recommendedName>
</protein>
<keyword evidence="1" id="KW-0479">Metal-binding</keyword>
<gene>
    <name evidence="5" type="ORF">E3Q01_03112</name>
    <name evidence="4" type="ORF">E3Q10_03125</name>
    <name evidence="3" type="ORF">E3Q17_03188</name>
</gene>
<dbReference type="AlphaFoldDB" id="A0A4T0NNZ5"/>
<dbReference type="Gene3D" id="3.30.50.10">
    <property type="entry name" value="Erythroid Transcription Factor GATA-1, subunit A"/>
    <property type="match status" value="1"/>
</dbReference>
<organism evidence="3 7">
    <name type="scientific">Wallemia mellicola</name>
    <dbReference type="NCBI Taxonomy" id="1708541"/>
    <lineage>
        <taxon>Eukaryota</taxon>
        <taxon>Fungi</taxon>
        <taxon>Dikarya</taxon>
        <taxon>Basidiomycota</taxon>
        <taxon>Wallemiomycotina</taxon>
        <taxon>Wallemiomycetes</taxon>
        <taxon>Wallemiales</taxon>
        <taxon>Wallemiaceae</taxon>
        <taxon>Wallemia</taxon>
    </lineage>
</organism>
<dbReference type="InterPro" id="IPR000679">
    <property type="entry name" value="Znf_GATA"/>
</dbReference>
<dbReference type="SUPFAM" id="SSF57716">
    <property type="entry name" value="Glucocorticoid receptor-like (DNA-binding domain)"/>
    <property type="match status" value="1"/>
</dbReference>
<dbReference type="GO" id="GO:0043565">
    <property type="term" value="F:sequence-specific DNA binding"/>
    <property type="evidence" value="ECO:0007669"/>
    <property type="project" value="InterPro"/>
</dbReference>